<protein>
    <submittedName>
        <fullName evidence="2">Uncharacterized protein</fullName>
    </submittedName>
</protein>
<reference evidence="2" key="1">
    <citation type="submission" date="2019-04" db="EMBL/GenBank/DDBJ databases">
        <title>Moraxella osloensis CCUG 73412, isolated from corneal scrapings as causative agent of keratitis.</title>
        <authorList>
            <person name="Connolly G."/>
            <person name="Jaen-Luchoro D."/>
            <person name="Pinyeiro-Iglesias B."/>
            <person name="Curry A."/>
            <person name="Knowles S."/>
            <person name="Moore E.R.B."/>
        </authorList>
    </citation>
    <scope>NUCLEOTIDE SEQUENCE</scope>
    <source>
        <strain evidence="2">CCUG 73412</strain>
    </source>
</reference>
<comment type="caution">
    <text evidence="2">The sequence shown here is derived from an EMBL/GenBank/DDBJ whole genome shotgun (WGS) entry which is preliminary data.</text>
</comment>
<sequence length="485" mass="54511">MSELTRQAIFEFFNPTGQPLTAFDQFKADYAWCFDVDIENSPQLPFIQAWCNSDLERVTAANFFHQPPAVKDLPCFATKDKTLTLLSTRSVWGPMVSRAESVPSFLPVPPPAQLNLAYHEQLLGYVVHLPMRLSSHQQGWLSLVNPPMLLEQGKPYFLFTANEYEFLKRMRILTSAHACLPISMFALSGSYLAGQLNKYLPTPSRNQYAGNPELLAIAQAIYLHTFSAQSPINVNDEQGTHGIQHLASYQTLLNFYRHLANREERLHQLMALTYGLIATKPSKYNNQPNLISPEWFTFNVLANADKEQARRERKAHNGLGYYLVSRSNKGLAINLAALAVCGIITDEEKITAKDDEATSPVKSRSKAKKSTKPVENNGLELLFDAIENAFVVEADNELSEIKDILLEPENYLALKPQLMRHSTLMLSILEACMFSEQSDDSSPQQQQEQEKPQVQDTGDDSQSKAIEGDDSQSKAIEDKKVHQEG</sequence>
<organism evidence="2">
    <name type="scientific">Faucicola osloensis</name>
    <name type="common">Moraxella osloensis</name>
    <dbReference type="NCBI Taxonomy" id="34062"/>
    <lineage>
        <taxon>Bacteria</taxon>
        <taxon>Pseudomonadati</taxon>
        <taxon>Pseudomonadota</taxon>
        <taxon>Gammaproteobacteria</taxon>
        <taxon>Moraxellales</taxon>
        <taxon>Moraxellaceae</taxon>
        <taxon>Faucicola</taxon>
    </lineage>
</organism>
<evidence type="ECO:0000256" key="1">
    <source>
        <dbReference type="SAM" id="MobiDB-lite"/>
    </source>
</evidence>
<feature type="region of interest" description="Disordered" evidence="1">
    <location>
        <begin position="436"/>
        <end position="485"/>
    </location>
</feature>
<proteinExistence type="predicted"/>
<accession>A0AAW6THI8</accession>
<name>A0AAW6THI8_FAUOS</name>
<dbReference type="AlphaFoldDB" id="A0AAW6THI8"/>
<dbReference type="EMBL" id="SSCJ01000007">
    <property type="protein sequence ID" value="MDI4510292.1"/>
    <property type="molecule type" value="Genomic_DNA"/>
</dbReference>
<feature type="region of interest" description="Disordered" evidence="1">
    <location>
        <begin position="354"/>
        <end position="373"/>
    </location>
</feature>
<evidence type="ECO:0000313" key="2">
    <source>
        <dbReference type="EMBL" id="MDI4510292.1"/>
    </source>
</evidence>
<gene>
    <name evidence="2" type="ORF">E6P75_08750</name>
</gene>
<feature type="compositionally biased region" description="Basic and acidic residues" evidence="1">
    <location>
        <begin position="471"/>
        <end position="485"/>
    </location>
</feature>